<organism evidence="2">
    <name type="scientific">Anopheles sinensis</name>
    <name type="common">Mosquito</name>
    <dbReference type="NCBI Taxonomy" id="74873"/>
    <lineage>
        <taxon>Eukaryota</taxon>
        <taxon>Metazoa</taxon>
        <taxon>Ecdysozoa</taxon>
        <taxon>Arthropoda</taxon>
        <taxon>Hexapoda</taxon>
        <taxon>Insecta</taxon>
        <taxon>Pterygota</taxon>
        <taxon>Neoptera</taxon>
        <taxon>Endopterygota</taxon>
        <taxon>Diptera</taxon>
        <taxon>Nematocera</taxon>
        <taxon>Culicoidea</taxon>
        <taxon>Culicidae</taxon>
        <taxon>Anophelinae</taxon>
        <taxon>Anopheles</taxon>
    </lineage>
</organism>
<reference evidence="3" key="2">
    <citation type="submission" date="2020-05" db="UniProtKB">
        <authorList>
            <consortium name="EnsemblMetazoa"/>
        </authorList>
    </citation>
    <scope>IDENTIFICATION</scope>
</reference>
<evidence type="ECO:0000313" key="3">
    <source>
        <dbReference type="EnsemblMetazoa" id="ASIC012550-PA"/>
    </source>
</evidence>
<reference evidence="2 4" key="1">
    <citation type="journal article" date="2014" name="BMC Genomics">
        <title>Genome sequence of Anopheles sinensis provides insight into genetics basis of mosquito competence for malaria parasites.</title>
        <authorList>
            <person name="Zhou D."/>
            <person name="Zhang D."/>
            <person name="Ding G."/>
            <person name="Shi L."/>
            <person name="Hou Q."/>
            <person name="Ye Y."/>
            <person name="Xu Y."/>
            <person name="Zhou H."/>
            <person name="Xiong C."/>
            <person name="Li S."/>
            <person name="Yu J."/>
            <person name="Hong S."/>
            <person name="Yu X."/>
            <person name="Zou P."/>
            <person name="Chen C."/>
            <person name="Chang X."/>
            <person name="Wang W."/>
            <person name="Lv Y."/>
            <person name="Sun Y."/>
            <person name="Ma L."/>
            <person name="Shen B."/>
            <person name="Zhu C."/>
        </authorList>
    </citation>
    <scope>NUCLEOTIDE SEQUENCE [LARGE SCALE GENOMIC DNA]</scope>
</reference>
<dbReference type="Proteomes" id="UP000030765">
    <property type="component" value="Unassembled WGS sequence"/>
</dbReference>
<evidence type="ECO:0000313" key="2">
    <source>
        <dbReference type="EMBL" id="KFB44665.1"/>
    </source>
</evidence>
<dbReference type="EMBL" id="ATLV01019849">
    <property type="status" value="NOT_ANNOTATED_CDS"/>
    <property type="molecule type" value="Genomic_DNA"/>
</dbReference>
<protein>
    <submittedName>
        <fullName evidence="2 3">Uncharacterized protein</fullName>
    </submittedName>
</protein>
<dbReference type="EMBL" id="KE525280">
    <property type="protein sequence ID" value="KFB44665.1"/>
    <property type="molecule type" value="Genomic_DNA"/>
</dbReference>
<dbReference type="VEuPathDB" id="VectorBase:ASIC012550"/>
<gene>
    <name evidence="2" type="ORF">ZHAS_00012550</name>
</gene>
<keyword evidence="4" id="KW-1185">Reference proteome</keyword>
<evidence type="ECO:0000313" key="4">
    <source>
        <dbReference type="Proteomes" id="UP000030765"/>
    </source>
</evidence>
<accession>A0A084W371</accession>
<sequence length="86" mass="9302">MPPCGRFICLPPLPHSCSSNPFGSVSSNFFLITSIRSIARVGIGIRRSVVLFQSMRRAKIAARKGSNQAKAPNSLRPTIPWPSPAP</sequence>
<name>A0A084W371_ANOSI</name>
<feature type="region of interest" description="Disordered" evidence="1">
    <location>
        <begin position="62"/>
        <end position="86"/>
    </location>
</feature>
<proteinExistence type="predicted"/>
<dbReference type="EnsemblMetazoa" id="ASIC012550-RA">
    <property type="protein sequence ID" value="ASIC012550-PA"/>
    <property type="gene ID" value="ASIC012550"/>
</dbReference>
<dbReference type="AlphaFoldDB" id="A0A084W371"/>
<evidence type="ECO:0000256" key="1">
    <source>
        <dbReference type="SAM" id="MobiDB-lite"/>
    </source>
</evidence>